<evidence type="ECO:0000256" key="7">
    <source>
        <dbReference type="HAMAP-Rule" id="MF_03015"/>
    </source>
</evidence>
<dbReference type="PANTHER" id="PTHR37287:SF1">
    <property type="entry name" value="INO EIGHTY SUBUNIT 1"/>
    <property type="match status" value="1"/>
</dbReference>
<feature type="compositionally biased region" description="Acidic residues" evidence="9">
    <location>
        <begin position="225"/>
        <end position="241"/>
    </location>
</feature>
<dbReference type="PRINTS" id="PR00395">
    <property type="entry name" value="RIBOSOMALS2"/>
</dbReference>
<keyword evidence="6 7" id="KW-0687">Ribonucleoprotein</keyword>
<dbReference type="NCBIfam" id="TIGR01012">
    <property type="entry name" value="uS2_euk_arch"/>
    <property type="match status" value="1"/>
</dbReference>
<comment type="similarity">
    <text evidence="2 7 8">Belongs to the universal ribosomal protein uS2 family.</text>
</comment>
<dbReference type="InterPro" id="IPR005707">
    <property type="entry name" value="Ribosomal_uS2_euk/arc"/>
</dbReference>
<comment type="subcellular location">
    <subcellularLocation>
        <location evidence="1 7">Cytoplasm</location>
    </subcellularLocation>
</comment>
<dbReference type="InterPro" id="IPR038014">
    <property type="entry name" value="Ies1"/>
</dbReference>
<dbReference type="EMBL" id="CP076664">
    <property type="protein sequence ID" value="QWU89127.1"/>
    <property type="molecule type" value="Genomic_DNA"/>
</dbReference>
<dbReference type="CDD" id="cd01425">
    <property type="entry name" value="RPS2"/>
    <property type="match status" value="1"/>
</dbReference>
<evidence type="ECO:0000256" key="6">
    <source>
        <dbReference type="ARBA" id="ARBA00023274"/>
    </source>
</evidence>
<feature type="compositionally biased region" description="Low complexity" evidence="9">
    <location>
        <begin position="213"/>
        <end position="224"/>
    </location>
</feature>
<feature type="compositionally biased region" description="Basic and acidic residues" evidence="9">
    <location>
        <begin position="939"/>
        <end position="952"/>
    </location>
</feature>
<dbReference type="InterPro" id="IPR001865">
    <property type="entry name" value="Ribosomal_uS2"/>
</dbReference>
<dbReference type="Gene3D" id="3.40.50.10490">
    <property type="entry name" value="Glucose-6-phosphate isomerase like protein, domain 1"/>
    <property type="match status" value="1"/>
</dbReference>
<dbReference type="HAMAP" id="MF_03015">
    <property type="entry name" value="Ribosomal_S2_euk"/>
    <property type="match status" value="1"/>
</dbReference>
<dbReference type="PROSITE" id="PS00962">
    <property type="entry name" value="RIBOSOMAL_S2_1"/>
    <property type="match status" value="1"/>
</dbReference>
<evidence type="ECO:0000256" key="8">
    <source>
        <dbReference type="RuleBase" id="RU003631"/>
    </source>
</evidence>
<feature type="region of interest" description="Disordered" evidence="9">
    <location>
        <begin position="213"/>
        <end position="241"/>
    </location>
</feature>
<dbReference type="PANTHER" id="PTHR37287">
    <property type="entry name" value="INO EIGHTY SUBUNIT 1"/>
    <property type="match status" value="1"/>
</dbReference>
<feature type="compositionally biased region" description="Basic and acidic residues" evidence="9">
    <location>
        <begin position="471"/>
        <end position="491"/>
    </location>
</feature>
<evidence type="ECO:0000256" key="4">
    <source>
        <dbReference type="ARBA" id="ARBA00022980"/>
    </source>
</evidence>
<dbReference type="PROSITE" id="PS00963">
    <property type="entry name" value="RIBOSOMAL_S2_2"/>
    <property type="match status" value="1"/>
</dbReference>
<feature type="region of interest" description="Disordered" evidence="9">
    <location>
        <begin position="282"/>
        <end position="506"/>
    </location>
</feature>
<evidence type="ECO:0000313" key="10">
    <source>
        <dbReference type="EMBL" id="QWU89127.1"/>
    </source>
</evidence>
<proteinExistence type="inferred from homology"/>
<evidence type="ECO:0000256" key="5">
    <source>
        <dbReference type="ARBA" id="ARBA00022990"/>
    </source>
</evidence>
<dbReference type="Pfam" id="PF00318">
    <property type="entry name" value="Ribosomal_S2"/>
    <property type="match status" value="2"/>
</dbReference>
<organism evidence="10 11">
    <name type="scientific">Candidozyma haemuli</name>
    <dbReference type="NCBI Taxonomy" id="45357"/>
    <lineage>
        <taxon>Eukaryota</taxon>
        <taxon>Fungi</taxon>
        <taxon>Dikarya</taxon>
        <taxon>Ascomycota</taxon>
        <taxon>Saccharomycotina</taxon>
        <taxon>Pichiomycetes</taxon>
        <taxon>Metschnikowiaceae</taxon>
        <taxon>Candidozyma</taxon>
    </lineage>
</organism>
<dbReference type="InterPro" id="IPR027498">
    <property type="entry name" value="Ribosomal_uS2_euk"/>
</dbReference>
<keyword evidence="11" id="KW-1185">Reference proteome</keyword>
<evidence type="ECO:0000256" key="2">
    <source>
        <dbReference type="ARBA" id="ARBA00006242"/>
    </source>
</evidence>
<dbReference type="InterPro" id="IPR023591">
    <property type="entry name" value="Ribosomal_uS2_flav_dom_sf"/>
</dbReference>
<keyword evidence="3 7" id="KW-0963">Cytoplasm</keyword>
<evidence type="ECO:0000256" key="9">
    <source>
        <dbReference type="SAM" id="MobiDB-lite"/>
    </source>
</evidence>
<feature type="compositionally biased region" description="Basic and acidic residues" evidence="9">
    <location>
        <begin position="405"/>
        <end position="417"/>
    </location>
</feature>
<protein>
    <recommendedName>
        <fullName evidence="7">Small ribosomal subunit protein uS2</fullName>
    </recommendedName>
</protein>
<feature type="compositionally biased region" description="Low complexity" evidence="9">
    <location>
        <begin position="887"/>
        <end position="900"/>
    </location>
</feature>
<keyword evidence="5" id="KW-0007">Acetylation</keyword>
<evidence type="ECO:0000313" key="11">
    <source>
        <dbReference type="Proteomes" id="UP000825434"/>
    </source>
</evidence>
<accession>A0ABX8IAY8</accession>
<comment type="subunit">
    <text evidence="7">Component of the small ribosomal subunit. Mature ribosomes consist of a small (40S) and a large (60S) subunit. The 40S subunit contains about 33 different proteins and 1 molecule of RNA (18S). The 60S subunit contains about 49 different proteins and 3 molecules of RNA (25S, 5.8S and 5S). Interacts with RPS21.</text>
</comment>
<evidence type="ECO:0000256" key="1">
    <source>
        <dbReference type="ARBA" id="ARBA00004496"/>
    </source>
</evidence>
<sequence>MSLPESFNLTAEDAKLLLAANVHLGSKNVQVHNKPYVYKTRPDGVNVIDISKTWEKIVLAARIIAAIPNASDVVVCSSRTFGQRAVLKFAAHTGATPIAGRFTPGNFTNYITRSFKEPRLVIVTDPRTDAQAIKESSYVNIPVIALSDVDSPSEYVDVAIPCNNKGKHSIGLIWWLIAREVLRLRGIIPDRQQEWSVMPDLYFYRDPEEIEQNAAEEARAAAAPEETEEAPQEPETEWNAETNVEDWADSGVTAAGEEAAASQCCNTTVIVRIMNYDPIHDTYSAPEAENSAGQDPKTDPSTSAPEKPHSEAQPHISKEPTQESSIGHNGPSAAEASPSQNSWKPEPVKSEPVAPYKPFSIDSLMGGGQEAPAPQREVPLPSTIPQPQAAREGFNAVENQTNQDPRIHEPALERDPRLTGSAPQANPAVPATQPVAPLNAGTDPGQQTTPAKPSVEPRISDITDPQLPGNDKTEAKPQTPAKEHKEEHHGSPESAMSPEAGQLPPDFREISRGYKYLKKADGEPFWRKDIQYDFLHELFTDETRCFTNYFPYCEVTNAANGPKLTFAELYVRTLAESNKSSKILRERLIKEKDMGVAVSKVCLLVNAGRMNTTVNFVPDMRSALRTYHSIPSLQTSGDGDSRPLQDTPRLKTILKAVCDDQKHLLTLLDLFKNRDSKRPNTNVIKLIFLMSTFFQNIPFHYDDSYEHDSFSEKFRFIKASPGPQNKFMEFFLNDEIHPKCRSRRFLWLMYTYLETNFTAEEIADNPFNAHTIPPLDYIAEAELPNYDVDADYEVEYAIQMYHTRMMHLSTDAHNPLPKKGNKSRRERQKIQTQLNDGSGSGSTAYPEDQDDSMNVDDSTLPHQEEPEVKPEPMAVEPVQPIQPPQPVQDIPAVQAAQPAAAAPPVPEPPSSSSSISEKPVVEKPHKRKRPAPSVGSLVEENRKPVLDEDRQKLTTPEFPVEGLQEMRDRFATSTPSNLYKPLVKDGPLSAASRKKIASKSKSTVELVSRTIPRKFEATKETMLRWLHDYFQYRRSVGSKLLGIEWEDIRGDVANGIEAYSYQQEGKQHLLQKYERVRDDDEFDVEVKREIGVPGEPNLGDLAPIDIGAVEKIGAGFEPKRDYDRVNERNVFELDMLEILSEVIAKKRAKRPRFSRVSFDLDNATLSYK</sequence>
<name>A0ABX8IAY8_9ASCO</name>
<keyword evidence="4 7" id="KW-0689">Ribosomal protein</keyword>
<dbReference type="InterPro" id="IPR018130">
    <property type="entry name" value="Ribosomal_uS2_CS"/>
</dbReference>
<reference evidence="10 11" key="1">
    <citation type="submission" date="2021-06" db="EMBL/GenBank/DDBJ databases">
        <title>Candida outbreak in Lebanon.</title>
        <authorList>
            <person name="Finianos M."/>
        </authorList>
    </citation>
    <scope>NUCLEOTIDE SEQUENCE [LARGE SCALE GENOMIC DNA]</scope>
    <source>
        <strain evidence="10">CA3LBN</strain>
    </source>
</reference>
<comment type="function">
    <text evidence="7">Required for the assembly and/or stability of the 40S ribosomal subunit. Required for the processing of the 20S rRNA-precursor to mature 18S rRNA in a late step of the maturation of 40S ribosomal subunits.</text>
</comment>
<dbReference type="SUPFAM" id="SSF52313">
    <property type="entry name" value="Ribosomal protein S2"/>
    <property type="match status" value="1"/>
</dbReference>
<feature type="region of interest" description="Disordered" evidence="9">
    <location>
        <begin position="810"/>
        <end position="956"/>
    </location>
</feature>
<evidence type="ECO:0000256" key="3">
    <source>
        <dbReference type="ARBA" id="ARBA00022490"/>
    </source>
</evidence>
<dbReference type="Proteomes" id="UP000825434">
    <property type="component" value="Chromosome 4"/>
</dbReference>
<feature type="compositionally biased region" description="Basic and acidic residues" evidence="9">
    <location>
        <begin position="306"/>
        <end position="321"/>
    </location>
</feature>
<gene>
    <name evidence="7" type="primary">RPS0</name>
    <name evidence="10" type="ORF">CA3LBN_003450</name>
</gene>
<feature type="compositionally biased region" description="Polar residues" evidence="9">
    <location>
        <begin position="830"/>
        <end position="843"/>
    </location>
</feature>